<feature type="signal peptide" evidence="5">
    <location>
        <begin position="1"/>
        <end position="38"/>
    </location>
</feature>
<evidence type="ECO:0000259" key="7">
    <source>
        <dbReference type="SMART" id="SM00082"/>
    </source>
</evidence>
<feature type="chain" id="PRO_5025639863" evidence="5">
    <location>
        <begin position="39"/>
        <end position="394"/>
    </location>
</feature>
<dbReference type="GO" id="GO:0060326">
    <property type="term" value="P:cell chemotaxis"/>
    <property type="evidence" value="ECO:0007669"/>
    <property type="project" value="Ensembl"/>
</dbReference>
<protein>
    <submittedName>
        <fullName evidence="8">Trophoblast glycoprotein</fullName>
    </submittedName>
</protein>
<dbReference type="SMART" id="SM00082">
    <property type="entry name" value="LRRCT"/>
    <property type="match status" value="1"/>
</dbReference>
<dbReference type="GO" id="GO:0090497">
    <property type="term" value="P:mesenchymal cell migration"/>
    <property type="evidence" value="ECO:0007669"/>
    <property type="project" value="Ensembl"/>
</dbReference>
<dbReference type="GO" id="GO:0008285">
    <property type="term" value="P:negative regulation of cell population proliferation"/>
    <property type="evidence" value="ECO:0007669"/>
    <property type="project" value="Ensembl"/>
</dbReference>
<dbReference type="SMART" id="SM00013">
    <property type="entry name" value="LRRNT"/>
    <property type="match status" value="1"/>
</dbReference>
<dbReference type="GO" id="GO:0051897">
    <property type="term" value="P:positive regulation of phosphatidylinositol 3-kinase/protein kinase B signal transduction"/>
    <property type="evidence" value="ECO:0007669"/>
    <property type="project" value="Ensembl"/>
</dbReference>
<dbReference type="AlphaFoldDB" id="A0A670XYU7"/>
<dbReference type="RefSeq" id="XP_026582571.1">
    <property type="nucleotide sequence ID" value="XM_026726786.1"/>
</dbReference>
<dbReference type="GO" id="GO:0070374">
    <property type="term" value="P:positive regulation of ERK1 and ERK2 cascade"/>
    <property type="evidence" value="ECO:0007669"/>
    <property type="project" value="Ensembl"/>
</dbReference>
<dbReference type="OMA" id="FVKPSDM"/>
<dbReference type="InterPro" id="IPR003591">
    <property type="entry name" value="Leu-rich_rpt_typical-subtyp"/>
</dbReference>
<proteinExistence type="predicted"/>
<evidence type="ECO:0000313" key="9">
    <source>
        <dbReference type="Proteomes" id="UP000472273"/>
    </source>
</evidence>
<dbReference type="Gene3D" id="3.80.10.10">
    <property type="entry name" value="Ribonuclease Inhibitor"/>
    <property type="match status" value="1"/>
</dbReference>
<keyword evidence="2 5" id="KW-0732">Signal</keyword>
<dbReference type="GO" id="GO:0043679">
    <property type="term" value="C:axon terminus"/>
    <property type="evidence" value="ECO:0007669"/>
    <property type="project" value="Ensembl"/>
</dbReference>
<evidence type="ECO:0000256" key="3">
    <source>
        <dbReference type="ARBA" id="ARBA00022737"/>
    </source>
</evidence>
<dbReference type="Proteomes" id="UP000472273">
    <property type="component" value="Unplaced"/>
</dbReference>
<dbReference type="InterPro" id="IPR000372">
    <property type="entry name" value="LRRNT"/>
</dbReference>
<evidence type="ECO:0000256" key="2">
    <source>
        <dbReference type="ARBA" id="ARBA00022729"/>
    </source>
</evidence>
<dbReference type="GO" id="GO:0030425">
    <property type="term" value="C:dendrite"/>
    <property type="evidence" value="ECO:0007669"/>
    <property type="project" value="Ensembl"/>
</dbReference>
<dbReference type="PANTHER" id="PTHR24364">
    <property type="entry name" value="LP06937P"/>
    <property type="match status" value="1"/>
</dbReference>
<gene>
    <name evidence="8" type="primary">TPBG</name>
</gene>
<keyword evidence="4" id="KW-0472">Membrane</keyword>
<dbReference type="GO" id="GO:0050921">
    <property type="term" value="P:positive regulation of chemotaxis"/>
    <property type="evidence" value="ECO:0007669"/>
    <property type="project" value="Ensembl"/>
</dbReference>
<dbReference type="Ensembl" id="ENSPTXT00000003995.1">
    <property type="protein sequence ID" value="ENSPTXP00000003883.1"/>
    <property type="gene ID" value="ENSPTXG00000002884.1"/>
</dbReference>
<dbReference type="PANTHER" id="PTHR24364:SF17">
    <property type="entry name" value="TROPHOBLAST GLYCOPROTEIN"/>
    <property type="match status" value="1"/>
</dbReference>
<dbReference type="GeneID" id="113455420"/>
<dbReference type="InterPro" id="IPR001611">
    <property type="entry name" value="Leu-rich_rpt"/>
</dbReference>
<feature type="domain" description="LRRNT" evidence="6">
    <location>
        <begin position="47"/>
        <end position="81"/>
    </location>
</feature>
<keyword evidence="4" id="KW-0812">Transmembrane</keyword>
<dbReference type="GO" id="GO:0008355">
    <property type="term" value="P:olfactory learning"/>
    <property type="evidence" value="ECO:0007669"/>
    <property type="project" value="Ensembl"/>
</dbReference>
<evidence type="ECO:0000256" key="4">
    <source>
        <dbReference type="SAM" id="Phobius"/>
    </source>
</evidence>
<keyword evidence="4" id="KW-1133">Transmembrane helix</keyword>
<dbReference type="GO" id="GO:0005886">
    <property type="term" value="C:plasma membrane"/>
    <property type="evidence" value="ECO:0007669"/>
    <property type="project" value="Ensembl"/>
</dbReference>
<keyword evidence="9" id="KW-1185">Reference proteome</keyword>
<dbReference type="GO" id="GO:0051965">
    <property type="term" value="P:positive regulation of synapse assembly"/>
    <property type="evidence" value="ECO:0007669"/>
    <property type="project" value="Ensembl"/>
</dbReference>
<dbReference type="SUPFAM" id="SSF52058">
    <property type="entry name" value="L domain-like"/>
    <property type="match status" value="1"/>
</dbReference>
<evidence type="ECO:0000256" key="1">
    <source>
        <dbReference type="ARBA" id="ARBA00022614"/>
    </source>
</evidence>
<reference evidence="8" key="2">
    <citation type="submission" date="2025-09" db="UniProtKB">
        <authorList>
            <consortium name="Ensembl"/>
        </authorList>
    </citation>
    <scope>IDENTIFICATION</scope>
</reference>
<dbReference type="KEGG" id="ptex:113455420"/>
<dbReference type="InterPro" id="IPR052286">
    <property type="entry name" value="Wnt_signaling_inhibitor"/>
</dbReference>
<dbReference type="GO" id="GO:0090090">
    <property type="term" value="P:negative regulation of canonical Wnt signaling pathway"/>
    <property type="evidence" value="ECO:0007669"/>
    <property type="project" value="TreeGrafter"/>
</dbReference>
<dbReference type="GO" id="GO:0051932">
    <property type="term" value="P:synaptic transmission, GABAergic"/>
    <property type="evidence" value="ECO:0007669"/>
    <property type="project" value="Ensembl"/>
</dbReference>
<dbReference type="GO" id="GO:0072659">
    <property type="term" value="P:protein localization to plasma membrane"/>
    <property type="evidence" value="ECO:0007669"/>
    <property type="project" value="Ensembl"/>
</dbReference>
<dbReference type="InterPro" id="IPR032675">
    <property type="entry name" value="LRR_dom_sf"/>
</dbReference>
<sequence>MLGSSLWGRPSPALSGERRGAGGLELFLLLVLSGWVWAQQPQLQILPCPALCVCSETARTVKCVNNNLTEVPSELPPSVEGLFLTHNCIRNLSSASFLSASLSELTILDLRGNQLSWVGTETFAGLPHLKQLDLSDSSLTWLSPMALGNASSPLEELDLSSSLYNNSFVPLVAELLQAGTLLNLKRLDLSDNNLIYLPARMFSTLPSLEHLDMRNNSLVSLRNVFFGSLQQLHSFNLSSNSFKTLRNDTLQQLQGLPLLSLNLSSNPWVCDCHIEDLVKWLKESKQVEAKGSLKCSYPRELQERSLVSINVSELDCSLLIDDQTPLQTSYVFLGIVLALIGAIFLLVLYLNRKGIKKWMYNIRDACRDHMEGYHYRYEINTDPRLTSQNSNSDV</sequence>
<feature type="transmembrane region" description="Helical" evidence="4">
    <location>
        <begin position="330"/>
        <end position="350"/>
    </location>
</feature>
<dbReference type="GeneTree" id="ENSGT00940000154868"/>
<evidence type="ECO:0000259" key="6">
    <source>
        <dbReference type="SMART" id="SM00013"/>
    </source>
</evidence>
<dbReference type="CTD" id="7162"/>
<dbReference type="RefSeq" id="XP_026582570.1">
    <property type="nucleotide sequence ID" value="XM_026726785.1"/>
</dbReference>
<feature type="domain" description="LRRCT" evidence="7">
    <location>
        <begin position="266"/>
        <end position="317"/>
    </location>
</feature>
<dbReference type="SMART" id="SM00369">
    <property type="entry name" value="LRR_TYP"/>
    <property type="match status" value="6"/>
</dbReference>
<dbReference type="OrthoDB" id="8861968at2759"/>
<dbReference type="PROSITE" id="PS51450">
    <property type="entry name" value="LRR"/>
    <property type="match status" value="1"/>
</dbReference>
<keyword evidence="3" id="KW-0677">Repeat</keyword>
<dbReference type="Pfam" id="PF01462">
    <property type="entry name" value="LRRNT"/>
    <property type="match status" value="1"/>
</dbReference>
<dbReference type="GO" id="GO:0005783">
    <property type="term" value="C:endoplasmic reticulum"/>
    <property type="evidence" value="ECO:0007669"/>
    <property type="project" value="Ensembl"/>
</dbReference>
<accession>A0A670XYU7</accession>
<dbReference type="Pfam" id="PF13855">
    <property type="entry name" value="LRR_8"/>
    <property type="match status" value="2"/>
</dbReference>
<dbReference type="InterPro" id="IPR000483">
    <property type="entry name" value="Cys-rich_flank_reg_C"/>
</dbReference>
<organism evidence="8 9">
    <name type="scientific">Pseudonaja textilis</name>
    <name type="common">Eastern brown snake</name>
    <dbReference type="NCBI Taxonomy" id="8673"/>
    <lineage>
        <taxon>Eukaryota</taxon>
        <taxon>Metazoa</taxon>
        <taxon>Chordata</taxon>
        <taxon>Craniata</taxon>
        <taxon>Vertebrata</taxon>
        <taxon>Euteleostomi</taxon>
        <taxon>Lepidosauria</taxon>
        <taxon>Squamata</taxon>
        <taxon>Bifurcata</taxon>
        <taxon>Unidentata</taxon>
        <taxon>Episquamata</taxon>
        <taxon>Toxicofera</taxon>
        <taxon>Serpentes</taxon>
        <taxon>Colubroidea</taxon>
        <taxon>Elapidae</taxon>
        <taxon>Hydrophiinae</taxon>
        <taxon>Pseudonaja</taxon>
    </lineage>
</organism>
<keyword evidence="1" id="KW-0433">Leucine-rich repeat</keyword>
<evidence type="ECO:0000256" key="5">
    <source>
        <dbReference type="SAM" id="SignalP"/>
    </source>
</evidence>
<dbReference type="GO" id="GO:0140059">
    <property type="term" value="P:dendrite arborization"/>
    <property type="evidence" value="ECO:0007669"/>
    <property type="project" value="Ensembl"/>
</dbReference>
<name>A0A670XYU7_PSETE</name>
<reference evidence="8" key="1">
    <citation type="submission" date="2025-08" db="UniProtKB">
        <authorList>
            <consortium name="Ensembl"/>
        </authorList>
    </citation>
    <scope>IDENTIFICATION</scope>
</reference>
<evidence type="ECO:0000313" key="8">
    <source>
        <dbReference type="Ensembl" id="ENSPTXP00000003883.1"/>
    </source>
</evidence>